<dbReference type="Pfam" id="PF03140">
    <property type="entry name" value="DUF247"/>
    <property type="match status" value="1"/>
</dbReference>
<reference evidence="1 2" key="1">
    <citation type="journal article" date="2019" name="Nat. Plants">
        <title>Stout camphor tree genome fills gaps in understanding of flowering plant genome evolution.</title>
        <authorList>
            <person name="Chaw S.M."/>
            <person name="Liu Y.C."/>
            <person name="Wu Y.W."/>
            <person name="Wang H.Y."/>
            <person name="Lin C.I."/>
            <person name="Wu C.S."/>
            <person name="Ke H.M."/>
            <person name="Chang L.Y."/>
            <person name="Hsu C.Y."/>
            <person name="Yang H.T."/>
            <person name="Sudianto E."/>
            <person name="Hsu M.H."/>
            <person name="Wu K.P."/>
            <person name="Wang L.N."/>
            <person name="Leebens-Mack J.H."/>
            <person name="Tsai I.J."/>
        </authorList>
    </citation>
    <scope>NUCLEOTIDE SEQUENCE [LARGE SCALE GENOMIC DNA]</scope>
    <source>
        <strain evidence="2">cv. Chaw 1501</strain>
        <tissue evidence="1">Young leaves</tissue>
    </source>
</reference>
<evidence type="ECO:0000313" key="1">
    <source>
        <dbReference type="EMBL" id="RWR91960.1"/>
    </source>
</evidence>
<protein>
    <submittedName>
        <fullName evidence="1">UPF0481 protein</fullName>
    </submittedName>
</protein>
<gene>
    <name evidence="1" type="ORF">CKAN_02114700</name>
</gene>
<dbReference type="PANTHER" id="PTHR31170">
    <property type="entry name" value="BNAC04G53230D PROTEIN"/>
    <property type="match status" value="1"/>
</dbReference>
<dbReference type="Proteomes" id="UP000283530">
    <property type="component" value="Unassembled WGS sequence"/>
</dbReference>
<dbReference type="EMBL" id="QPKB01000009">
    <property type="protein sequence ID" value="RWR91960.1"/>
    <property type="molecule type" value="Genomic_DNA"/>
</dbReference>
<proteinExistence type="predicted"/>
<evidence type="ECO:0000313" key="2">
    <source>
        <dbReference type="Proteomes" id="UP000283530"/>
    </source>
</evidence>
<dbReference type="InterPro" id="IPR004158">
    <property type="entry name" value="DUF247_pln"/>
</dbReference>
<dbReference type="STRING" id="337451.A0A3S3QZ45"/>
<dbReference type="PANTHER" id="PTHR31170:SF25">
    <property type="entry name" value="BNAA09G04570D PROTEIN"/>
    <property type="match status" value="1"/>
</dbReference>
<accession>A0A3S3QZ45</accession>
<keyword evidence="2" id="KW-1185">Reference proteome</keyword>
<organism evidence="1 2">
    <name type="scientific">Cinnamomum micranthum f. kanehirae</name>
    <dbReference type="NCBI Taxonomy" id="337451"/>
    <lineage>
        <taxon>Eukaryota</taxon>
        <taxon>Viridiplantae</taxon>
        <taxon>Streptophyta</taxon>
        <taxon>Embryophyta</taxon>
        <taxon>Tracheophyta</taxon>
        <taxon>Spermatophyta</taxon>
        <taxon>Magnoliopsida</taxon>
        <taxon>Magnoliidae</taxon>
        <taxon>Laurales</taxon>
        <taxon>Lauraceae</taxon>
        <taxon>Cinnamomum</taxon>
    </lineage>
</organism>
<sequence length="148" mass="17357">MHIFTRFTFPTLPFFPPFFYTTPPPNKEAPLQLQRQRRSDVREIERLATTVTEHIMLHEDEEGVELWKKHSIYKVPVHVVAVNPEAFKPKVVSIGPYHHGKDHLKPMEVHKQRAARCFIRYSRKNHRGLYQGFVESSAKVDGWILTAN</sequence>
<dbReference type="OrthoDB" id="1431509at2759"/>
<comment type="caution">
    <text evidence="1">The sequence shown here is derived from an EMBL/GenBank/DDBJ whole genome shotgun (WGS) entry which is preliminary data.</text>
</comment>
<dbReference type="AlphaFoldDB" id="A0A3S3QZ45"/>
<name>A0A3S3QZ45_9MAGN</name>